<comment type="similarity">
    <text evidence="2">Belongs to the ABC transporter superfamily.</text>
</comment>
<dbReference type="PROSITE" id="PS50850">
    <property type="entry name" value="MFS"/>
    <property type="match status" value="1"/>
</dbReference>
<dbReference type="GO" id="GO:0005524">
    <property type="term" value="F:ATP binding"/>
    <property type="evidence" value="ECO:0007669"/>
    <property type="project" value="UniProtKB-KW"/>
</dbReference>
<dbReference type="Pfam" id="PF07690">
    <property type="entry name" value="MFS_1"/>
    <property type="match status" value="1"/>
</dbReference>
<evidence type="ECO:0000256" key="6">
    <source>
        <dbReference type="ARBA" id="ARBA00022840"/>
    </source>
</evidence>
<feature type="domain" description="Major facilitator superfamily (MFS) profile" evidence="12">
    <location>
        <begin position="84"/>
        <end position="488"/>
    </location>
</feature>
<reference evidence="14" key="1">
    <citation type="submission" date="2022-01" db="EMBL/GenBank/DDBJ databases">
        <title>Genome-Based Taxonomic Classification of the Phylum Actinobacteria.</title>
        <authorList>
            <person name="Gao Y."/>
        </authorList>
    </citation>
    <scope>NUCLEOTIDE SEQUENCE</scope>
    <source>
        <strain evidence="14">KLBMP 8922</strain>
    </source>
</reference>
<feature type="transmembrane region" description="Helical" evidence="11">
    <location>
        <begin position="372"/>
        <end position="392"/>
    </location>
</feature>
<dbReference type="InterPro" id="IPR027417">
    <property type="entry name" value="P-loop_NTPase"/>
</dbReference>
<keyword evidence="8 11" id="KW-1133">Transmembrane helix</keyword>
<feature type="transmembrane region" description="Helical" evidence="11">
    <location>
        <begin position="339"/>
        <end position="360"/>
    </location>
</feature>
<evidence type="ECO:0000256" key="4">
    <source>
        <dbReference type="ARBA" id="ARBA00022692"/>
    </source>
</evidence>
<feature type="transmembrane region" description="Helical" evidence="11">
    <location>
        <begin position="398"/>
        <end position="420"/>
    </location>
</feature>
<dbReference type="PROSITE" id="PS50893">
    <property type="entry name" value="ABC_TRANSPORTER_2"/>
    <property type="match status" value="1"/>
</dbReference>
<dbReference type="CDD" id="cd06174">
    <property type="entry name" value="MFS"/>
    <property type="match status" value="1"/>
</dbReference>
<dbReference type="EMBL" id="JAKFHA010000044">
    <property type="protein sequence ID" value="MCF2533140.1"/>
    <property type="molecule type" value="Genomic_DNA"/>
</dbReference>
<dbReference type="InterPro" id="IPR011701">
    <property type="entry name" value="MFS"/>
</dbReference>
<dbReference type="PANTHER" id="PTHR43820:SF4">
    <property type="entry name" value="HIGH-AFFINITY BRANCHED-CHAIN AMINO ACID TRANSPORT ATP-BINDING PROTEIN LIVF"/>
    <property type="match status" value="1"/>
</dbReference>
<dbReference type="InterPro" id="IPR036259">
    <property type="entry name" value="MFS_trans_sf"/>
</dbReference>
<feature type="transmembrane region" description="Helical" evidence="11">
    <location>
        <begin position="459"/>
        <end position="481"/>
    </location>
</feature>
<dbReference type="PANTHER" id="PTHR43820">
    <property type="entry name" value="HIGH-AFFINITY BRANCHED-CHAIN AMINO ACID TRANSPORT ATP-BINDING PROTEIN LIVF"/>
    <property type="match status" value="1"/>
</dbReference>
<dbReference type="InterPro" id="IPR017871">
    <property type="entry name" value="ABC_transporter-like_CS"/>
</dbReference>
<name>A0AA41Q7R3_9ACTN</name>
<dbReference type="Gene3D" id="1.20.1250.20">
    <property type="entry name" value="MFS general substrate transporter like domains"/>
    <property type="match status" value="1"/>
</dbReference>
<feature type="transmembrane region" description="Helical" evidence="11">
    <location>
        <begin position="214"/>
        <end position="236"/>
    </location>
</feature>
<keyword evidence="6" id="KW-0067">ATP-binding</keyword>
<evidence type="ECO:0000313" key="15">
    <source>
        <dbReference type="Proteomes" id="UP001165378"/>
    </source>
</evidence>
<dbReference type="Gene3D" id="3.40.50.300">
    <property type="entry name" value="P-loop containing nucleotide triphosphate hydrolases"/>
    <property type="match status" value="1"/>
</dbReference>
<evidence type="ECO:0000256" key="7">
    <source>
        <dbReference type="ARBA" id="ARBA00022970"/>
    </source>
</evidence>
<evidence type="ECO:0000256" key="3">
    <source>
        <dbReference type="ARBA" id="ARBA00022448"/>
    </source>
</evidence>
<proteinExistence type="inferred from homology"/>
<dbReference type="AlphaFoldDB" id="A0AA41Q7R3"/>
<evidence type="ECO:0000259" key="13">
    <source>
        <dbReference type="PROSITE" id="PS50893"/>
    </source>
</evidence>
<dbReference type="RefSeq" id="WP_235057916.1">
    <property type="nucleotide sequence ID" value="NZ_JAKFHA010000044.1"/>
</dbReference>
<dbReference type="SMART" id="SM00382">
    <property type="entry name" value="AAA"/>
    <property type="match status" value="1"/>
</dbReference>
<evidence type="ECO:0000256" key="10">
    <source>
        <dbReference type="SAM" id="MobiDB-lite"/>
    </source>
</evidence>
<evidence type="ECO:0000313" key="14">
    <source>
        <dbReference type="EMBL" id="MCF2533140.1"/>
    </source>
</evidence>
<feature type="region of interest" description="Disordered" evidence="10">
    <location>
        <begin position="22"/>
        <end position="66"/>
    </location>
</feature>
<feature type="domain" description="ABC transporter" evidence="13">
    <location>
        <begin position="518"/>
        <end position="751"/>
    </location>
</feature>
<comment type="subcellular location">
    <subcellularLocation>
        <location evidence="1">Cell membrane</location>
        <topology evidence="1">Multi-pass membrane protein</topology>
    </subcellularLocation>
</comment>
<evidence type="ECO:0000256" key="9">
    <source>
        <dbReference type="ARBA" id="ARBA00023136"/>
    </source>
</evidence>
<gene>
    <name evidence="14" type="ORF">LZ495_38810</name>
</gene>
<dbReference type="InterPro" id="IPR003439">
    <property type="entry name" value="ABC_transporter-like_ATP-bd"/>
</dbReference>
<dbReference type="Proteomes" id="UP001165378">
    <property type="component" value="Unassembled WGS sequence"/>
</dbReference>
<dbReference type="PROSITE" id="PS00211">
    <property type="entry name" value="ABC_TRANSPORTER_1"/>
    <property type="match status" value="1"/>
</dbReference>
<dbReference type="InterPro" id="IPR003593">
    <property type="entry name" value="AAA+_ATPase"/>
</dbReference>
<accession>A0AA41Q7R3</accession>
<evidence type="ECO:0000256" key="8">
    <source>
        <dbReference type="ARBA" id="ARBA00022989"/>
    </source>
</evidence>
<dbReference type="SUPFAM" id="SSF52540">
    <property type="entry name" value="P-loop containing nucleoside triphosphate hydrolases"/>
    <property type="match status" value="1"/>
</dbReference>
<sequence length="764" mass="80433">MNDRTTREDGLADLAGALLHSEANSEAGSEARAGVKARAKAGTRAAARSGGPKADPGEPAGGLLGDDSEPATLRAGLRRAGPATFAVLFLLTSLDELEGAALGVLAPDIRDSFGISDGMIVFLSVAAGAFIVIGAVPMGWVADRFRRGPIVGAASAFFAAMVFASGFAVNAFMFFWTRFGAGIAKSNQGPVQGSLLADTYPIGIRGRIGAAIGVGGRLVGVLSPLIVGGIAAAFGGDDGWRWAYFLLGLPVAVVAAAAFFLPEPVRGRWEKAAVVGEVVVDEKPPPISVEAAFARLGRIRTLKTVVLAFAAMGFGLFTAPVLGNLYLEQHFDLGVFGRGVVGTVGGAAGLLVLPFVGRYYDRQFRHDPSRALRLIGLLTLPSAFFLPFQYYAPNVELFTLFSIGPVVLLSAAFAMIGPLLQTIVPYRLRGMGSAMGSVYVFFIGATGGALIAFPLINSFGIRAAVLTTMIPSTIVGGLLILRSSWLVKRDLANVAEELREEYEEHQRRTAAPDDVPVLQVSGADFSYGQVQVLFGVGFEVRRGEVLALLGTNGAGKSTVLKVVSGLATPERGVVRLNGRTITYVSPEQRVRLGVVSLTGGAGVFPSMSVRENLELGAFVHRGDPADVARRIERVLEIFPQLRDRQRERASTLSGGQQQVLALALALLHDPEVLLIDELSLGLAPGVVAELLAVVRRLRESGLAIVIVEQSLNVAMSIADRAVYLEKGRVRFTGSAADLAAGDIARAVFFRTEEDALGARGGEAT</sequence>
<evidence type="ECO:0000256" key="5">
    <source>
        <dbReference type="ARBA" id="ARBA00022741"/>
    </source>
</evidence>
<feature type="compositionally biased region" description="Low complexity" evidence="10">
    <location>
        <begin position="42"/>
        <end position="51"/>
    </location>
</feature>
<dbReference type="Pfam" id="PF00005">
    <property type="entry name" value="ABC_tran"/>
    <property type="match status" value="1"/>
</dbReference>
<evidence type="ECO:0000259" key="12">
    <source>
        <dbReference type="PROSITE" id="PS50850"/>
    </source>
</evidence>
<protein>
    <submittedName>
        <fullName evidence="14">MFS transporter</fullName>
    </submittedName>
</protein>
<feature type="transmembrane region" description="Helical" evidence="11">
    <location>
        <begin position="432"/>
        <end position="453"/>
    </location>
</feature>
<dbReference type="InterPro" id="IPR020846">
    <property type="entry name" value="MFS_dom"/>
</dbReference>
<organism evidence="14 15">
    <name type="scientific">Yinghuangia soli</name>
    <dbReference type="NCBI Taxonomy" id="2908204"/>
    <lineage>
        <taxon>Bacteria</taxon>
        <taxon>Bacillati</taxon>
        <taxon>Actinomycetota</taxon>
        <taxon>Actinomycetes</taxon>
        <taxon>Kitasatosporales</taxon>
        <taxon>Streptomycetaceae</taxon>
        <taxon>Yinghuangia</taxon>
    </lineage>
</organism>
<dbReference type="InterPro" id="IPR052156">
    <property type="entry name" value="BCAA_Transport_ATP-bd_LivF"/>
</dbReference>
<keyword evidence="5" id="KW-0547">Nucleotide-binding</keyword>
<feature type="transmembrane region" description="Helical" evidence="11">
    <location>
        <begin position="242"/>
        <end position="261"/>
    </location>
</feature>
<keyword evidence="3" id="KW-0813">Transport</keyword>
<evidence type="ECO:0000256" key="2">
    <source>
        <dbReference type="ARBA" id="ARBA00005417"/>
    </source>
</evidence>
<keyword evidence="15" id="KW-1185">Reference proteome</keyword>
<dbReference type="CDD" id="cd03224">
    <property type="entry name" value="ABC_TM1139_LivF_branched"/>
    <property type="match status" value="1"/>
</dbReference>
<keyword evidence="4 11" id="KW-0812">Transmembrane</keyword>
<dbReference type="GO" id="GO:0015658">
    <property type="term" value="F:branched-chain amino acid transmembrane transporter activity"/>
    <property type="evidence" value="ECO:0007669"/>
    <property type="project" value="TreeGrafter"/>
</dbReference>
<comment type="caution">
    <text evidence="14">The sequence shown here is derived from an EMBL/GenBank/DDBJ whole genome shotgun (WGS) entry which is preliminary data.</text>
</comment>
<dbReference type="SUPFAM" id="SSF103473">
    <property type="entry name" value="MFS general substrate transporter"/>
    <property type="match status" value="1"/>
</dbReference>
<evidence type="ECO:0000256" key="1">
    <source>
        <dbReference type="ARBA" id="ARBA00004651"/>
    </source>
</evidence>
<feature type="transmembrane region" description="Helical" evidence="11">
    <location>
        <begin position="120"/>
        <end position="142"/>
    </location>
</feature>
<feature type="transmembrane region" description="Helical" evidence="11">
    <location>
        <begin position="154"/>
        <end position="176"/>
    </location>
</feature>
<feature type="transmembrane region" description="Helical" evidence="11">
    <location>
        <begin position="305"/>
        <end position="327"/>
    </location>
</feature>
<dbReference type="GO" id="GO:0015807">
    <property type="term" value="P:L-amino acid transport"/>
    <property type="evidence" value="ECO:0007669"/>
    <property type="project" value="TreeGrafter"/>
</dbReference>
<dbReference type="GO" id="GO:0016887">
    <property type="term" value="F:ATP hydrolysis activity"/>
    <property type="evidence" value="ECO:0007669"/>
    <property type="project" value="InterPro"/>
</dbReference>
<keyword evidence="9 11" id="KW-0472">Membrane</keyword>
<keyword evidence="7" id="KW-0029">Amino-acid transport</keyword>
<evidence type="ECO:0000256" key="11">
    <source>
        <dbReference type="SAM" id="Phobius"/>
    </source>
</evidence>
<dbReference type="GO" id="GO:0005886">
    <property type="term" value="C:plasma membrane"/>
    <property type="evidence" value="ECO:0007669"/>
    <property type="project" value="UniProtKB-SubCell"/>
</dbReference>